<dbReference type="InterPro" id="IPR049492">
    <property type="entry name" value="BD-FAE-like_dom"/>
</dbReference>
<gene>
    <name evidence="4" type="ORF">E2493_07045</name>
</gene>
<protein>
    <submittedName>
        <fullName evidence="4">Alpha/beta hydrolase</fullName>
    </submittedName>
</protein>
<dbReference type="PANTHER" id="PTHR48081">
    <property type="entry name" value="AB HYDROLASE SUPERFAMILY PROTEIN C4A8.06C"/>
    <property type="match status" value="1"/>
</dbReference>
<evidence type="ECO:0000259" key="3">
    <source>
        <dbReference type="Pfam" id="PF20434"/>
    </source>
</evidence>
<evidence type="ECO:0000313" key="4">
    <source>
        <dbReference type="EMBL" id="TFI59000.1"/>
    </source>
</evidence>
<comment type="caution">
    <text evidence="4">The sequence shown here is derived from an EMBL/GenBank/DDBJ whole genome shotgun (WGS) entry which is preliminary data.</text>
</comment>
<dbReference type="InterPro" id="IPR006311">
    <property type="entry name" value="TAT_signal"/>
</dbReference>
<accession>A0A4Y8ZSK5</accession>
<reference evidence="4 5" key="1">
    <citation type="submission" date="2019-03" db="EMBL/GenBank/DDBJ databases">
        <title>Genome sequence of Sphingomonas sp. 17J27-24.</title>
        <authorList>
            <person name="Kim M."/>
            <person name="Maeng S."/>
            <person name="Sathiyaraj S."/>
        </authorList>
    </citation>
    <scope>NUCLEOTIDE SEQUENCE [LARGE SCALE GENOMIC DNA]</scope>
    <source>
        <strain evidence="4 5">17J27-24</strain>
    </source>
</reference>
<dbReference type="Gene3D" id="3.40.50.1820">
    <property type="entry name" value="alpha/beta hydrolase"/>
    <property type="match status" value="1"/>
</dbReference>
<dbReference type="OrthoDB" id="9771666at2"/>
<dbReference type="InterPro" id="IPR050300">
    <property type="entry name" value="GDXG_lipolytic_enzyme"/>
</dbReference>
<feature type="chain" id="PRO_5021220112" evidence="2">
    <location>
        <begin position="26"/>
        <end position="334"/>
    </location>
</feature>
<dbReference type="PANTHER" id="PTHR48081:SF6">
    <property type="entry name" value="PEPTIDASE S9 PROLYL OLIGOPEPTIDASE CATALYTIC DOMAIN-CONTAINING PROTEIN"/>
    <property type="match status" value="1"/>
</dbReference>
<keyword evidence="1 4" id="KW-0378">Hydrolase</keyword>
<sequence>MKIGRRSLLGGALGAGVLAATSASAQGWGDPPTPAASDPDAPLWPAKERIQLWPGRPPGAPSKPIAANNTMNGPKGGRELWLRGVATPEVHVFRPARPDGSALLSLPGGGYQFLSVQNEGLDVAQHFNAGGTTVFVLAYRLAGEGWAQRDLVALQDAQRAMRLIRANARELRIDPARLGIVGFSAGGHLAADLSVAHGDRIYEPVDAADRESARPAYAGLVYPVTSLRDRAPNSRSGEFLLGPAPSRQRVDARSPLLRVGKDTPPSFLVHASDDPVVPLENTLDWLAACRANGVKCDAHIFGEGGHGFGLHLPRDLPGSRWPELFGLWLRKHGG</sequence>
<dbReference type="Pfam" id="PF20434">
    <property type="entry name" value="BD-FAE"/>
    <property type="match status" value="1"/>
</dbReference>
<dbReference type="AlphaFoldDB" id="A0A4Y8ZSK5"/>
<evidence type="ECO:0000256" key="1">
    <source>
        <dbReference type="ARBA" id="ARBA00022801"/>
    </source>
</evidence>
<evidence type="ECO:0000256" key="2">
    <source>
        <dbReference type="SAM" id="SignalP"/>
    </source>
</evidence>
<keyword evidence="5" id="KW-1185">Reference proteome</keyword>
<organism evidence="4 5">
    <name type="scientific">Sphingomonas parva</name>
    <dbReference type="NCBI Taxonomy" id="2555898"/>
    <lineage>
        <taxon>Bacteria</taxon>
        <taxon>Pseudomonadati</taxon>
        <taxon>Pseudomonadota</taxon>
        <taxon>Alphaproteobacteria</taxon>
        <taxon>Sphingomonadales</taxon>
        <taxon>Sphingomonadaceae</taxon>
        <taxon>Sphingomonas</taxon>
    </lineage>
</organism>
<dbReference type="GO" id="GO:0016787">
    <property type="term" value="F:hydrolase activity"/>
    <property type="evidence" value="ECO:0007669"/>
    <property type="project" value="UniProtKB-KW"/>
</dbReference>
<name>A0A4Y8ZSK5_9SPHN</name>
<dbReference type="SUPFAM" id="SSF53474">
    <property type="entry name" value="alpha/beta-Hydrolases"/>
    <property type="match status" value="1"/>
</dbReference>
<feature type="domain" description="BD-FAE-like" evidence="3">
    <location>
        <begin position="109"/>
        <end position="282"/>
    </location>
</feature>
<evidence type="ECO:0000313" key="5">
    <source>
        <dbReference type="Proteomes" id="UP000298213"/>
    </source>
</evidence>
<keyword evidence="2" id="KW-0732">Signal</keyword>
<feature type="signal peptide" evidence="2">
    <location>
        <begin position="1"/>
        <end position="25"/>
    </location>
</feature>
<dbReference type="EMBL" id="SPDV01000010">
    <property type="protein sequence ID" value="TFI59000.1"/>
    <property type="molecule type" value="Genomic_DNA"/>
</dbReference>
<dbReference type="RefSeq" id="WP_135085126.1">
    <property type="nucleotide sequence ID" value="NZ_SPDV01000010.1"/>
</dbReference>
<proteinExistence type="predicted"/>
<dbReference type="PROSITE" id="PS51318">
    <property type="entry name" value="TAT"/>
    <property type="match status" value="1"/>
</dbReference>
<dbReference type="Proteomes" id="UP000298213">
    <property type="component" value="Unassembled WGS sequence"/>
</dbReference>
<dbReference type="InterPro" id="IPR029058">
    <property type="entry name" value="AB_hydrolase_fold"/>
</dbReference>